<reference evidence="1 2" key="1">
    <citation type="submission" date="2019-10" db="EMBL/GenBank/DDBJ databases">
        <title>Rubrobacter sp nov SCSIO 52915 isolated from a deep-sea sediment in the South China Sea.</title>
        <authorList>
            <person name="Chen R.W."/>
        </authorList>
    </citation>
    <scope>NUCLEOTIDE SEQUENCE [LARGE SCALE GENOMIC DNA]</scope>
    <source>
        <strain evidence="1 2">SCSIO 52915</strain>
    </source>
</reference>
<dbReference type="GO" id="GO:0003677">
    <property type="term" value="F:DNA binding"/>
    <property type="evidence" value="ECO:0007669"/>
    <property type="project" value="InterPro"/>
</dbReference>
<dbReference type="Gene3D" id="1.10.260.40">
    <property type="entry name" value="lambda repressor-like DNA-binding domains"/>
    <property type="match status" value="2"/>
</dbReference>
<organism evidence="1 2">
    <name type="scientific">Rubrobacter marinus</name>
    <dbReference type="NCBI Taxonomy" id="2653852"/>
    <lineage>
        <taxon>Bacteria</taxon>
        <taxon>Bacillati</taxon>
        <taxon>Actinomycetota</taxon>
        <taxon>Rubrobacteria</taxon>
        <taxon>Rubrobacterales</taxon>
        <taxon>Rubrobacteraceae</taxon>
        <taxon>Rubrobacter</taxon>
    </lineage>
</organism>
<dbReference type="RefSeq" id="WP_166396144.1">
    <property type="nucleotide sequence ID" value="NZ_CP045121.1"/>
</dbReference>
<dbReference type="AlphaFoldDB" id="A0A6G8PWA1"/>
<dbReference type="KEGG" id="rmar:GBA65_07965"/>
<evidence type="ECO:0000313" key="2">
    <source>
        <dbReference type="Proteomes" id="UP000502706"/>
    </source>
</evidence>
<dbReference type="EMBL" id="CP045121">
    <property type="protein sequence ID" value="QIN78466.1"/>
    <property type="molecule type" value="Genomic_DNA"/>
</dbReference>
<gene>
    <name evidence="1" type="ORF">GBA65_07965</name>
</gene>
<keyword evidence="2" id="KW-1185">Reference proteome</keyword>
<dbReference type="InterPro" id="IPR010982">
    <property type="entry name" value="Lambda_DNA-bd_dom_sf"/>
</dbReference>
<protein>
    <submittedName>
        <fullName evidence="1">Uncharacterized protein</fullName>
    </submittedName>
</protein>
<proteinExistence type="predicted"/>
<evidence type="ECO:0000313" key="1">
    <source>
        <dbReference type="EMBL" id="QIN78466.1"/>
    </source>
</evidence>
<dbReference type="Proteomes" id="UP000502706">
    <property type="component" value="Chromosome"/>
</dbReference>
<sequence length="233" mass="26636">MGAYSEKFRIMLKLIPHPDGGEWTGSKMERATDRRVQASYFTSLRDGHIEIPRADKVEAIAHAMRFPPELWFKGLSWWEALYERWEGGGDVAGTLGQREVVNAGRHVSERLNRLLDVAVNEGTGRPLSDEEVANLSGGRLRKEDVSAMREGRLKDPTWAQILALCDVFEVDPAFWSEIETRWRPSAEVLRGIEDQDAYVVFRNSVRLSPSNRSMLRMLSEHLRREERRGGEEG</sequence>
<name>A0A6G8PWA1_9ACTN</name>
<accession>A0A6G8PWA1</accession>